<proteinExistence type="predicted"/>
<keyword evidence="3" id="KW-1185">Reference proteome</keyword>
<dbReference type="EMBL" id="MU152943">
    <property type="protein sequence ID" value="KAF9440048.1"/>
    <property type="molecule type" value="Genomic_DNA"/>
</dbReference>
<name>A0A9P6BVZ4_9AGAR</name>
<dbReference type="AlphaFoldDB" id="A0A9P6BVZ4"/>
<dbReference type="OrthoDB" id="2855870at2759"/>
<sequence>MSFPKSYANAAAEQHPTCPDKTGLSQYRPLTNPNKAHHPSHVVILFNEPIPADKRRDEATIVSDINSHLTAQGAPPQLKIIAIKWNSQGNCITFTRSDQNAAAIVPFATGLPNVIAPGRQGQIREDKKWFKVEISNV</sequence>
<gene>
    <name evidence="2" type="ORF">P691DRAFT_768372</name>
</gene>
<evidence type="ECO:0000313" key="2">
    <source>
        <dbReference type="EMBL" id="KAF9440048.1"/>
    </source>
</evidence>
<reference evidence="2" key="1">
    <citation type="submission" date="2020-11" db="EMBL/GenBank/DDBJ databases">
        <authorList>
            <consortium name="DOE Joint Genome Institute"/>
            <person name="Ahrendt S."/>
            <person name="Riley R."/>
            <person name="Andreopoulos W."/>
            <person name="Labutti K."/>
            <person name="Pangilinan J."/>
            <person name="Ruiz-Duenas F.J."/>
            <person name="Barrasa J.M."/>
            <person name="Sanchez-Garcia M."/>
            <person name="Camarero S."/>
            <person name="Miyauchi S."/>
            <person name="Serrano A."/>
            <person name="Linde D."/>
            <person name="Babiker R."/>
            <person name="Drula E."/>
            <person name="Ayuso-Fernandez I."/>
            <person name="Pacheco R."/>
            <person name="Padilla G."/>
            <person name="Ferreira P."/>
            <person name="Barriuso J."/>
            <person name="Kellner H."/>
            <person name="Castanera R."/>
            <person name="Alfaro M."/>
            <person name="Ramirez L."/>
            <person name="Pisabarro A.G."/>
            <person name="Kuo A."/>
            <person name="Tritt A."/>
            <person name="Lipzen A."/>
            <person name="He G."/>
            <person name="Yan M."/>
            <person name="Ng V."/>
            <person name="Cullen D."/>
            <person name="Martin F."/>
            <person name="Rosso M.-N."/>
            <person name="Henrissat B."/>
            <person name="Hibbett D."/>
            <person name="Martinez A.T."/>
            <person name="Grigoriev I.V."/>
        </authorList>
    </citation>
    <scope>NUCLEOTIDE SEQUENCE</scope>
    <source>
        <strain evidence="2">MF-IS2</strain>
    </source>
</reference>
<protein>
    <submittedName>
        <fullName evidence="2">Uncharacterized protein</fullName>
    </submittedName>
</protein>
<evidence type="ECO:0000256" key="1">
    <source>
        <dbReference type="SAM" id="MobiDB-lite"/>
    </source>
</evidence>
<accession>A0A9P6BVZ4</accession>
<dbReference type="Proteomes" id="UP000807342">
    <property type="component" value="Unassembled WGS sequence"/>
</dbReference>
<comment type="caution">
    <text evidence="2">The sequence shown here is derived from an EMBL/GenBank/DDBJ whole genome shotgun (WGS) entry which is preliminary data.</text>
</comment>
<feature type="region of interest" description="Disordered" evidence="1">
    <location>
        <begin position="1"/>
        <end position="38"/>
    </location>
</feature>
<feature type="compositionally biased region" description="Polar residues" evidence="1">
    <location>
        <begin position="23"/>
        <end position="34"/>
    </location>
</feature>
<evidence type="ECO:0000313" key="3">
    <source>
        <dbReference type="Proteomes" id="UP000807342"/>
    </source>
</evidence>
<organism evidence="2 3">
    <name type="scientific">Macrolepiota fuliginosa MF-IS2</name>
    <dbReference type="NCBI Taxonomy" id="1400762"/>
    <lineage>
        <taxon>Eukaryota</taxon>
        <taxon>Fungi</taxon>
        <taxon>Dikarya</taxon>
        <taxon>Basidiomycota</taxon>
        <taxon>Agaricomycotina</taxon>
        <taxon>Agaricomycetes</taxon>
        <taxon>Agaricomycetidae</taxon>
        <taxon>Agaricales</taxon>
        <taxon>Agaricineae</taxon>
        <taxon>Agaricaceae</taxon>
        <taxon>Macrolepiota</taxon>
    </lineage>
</organism>